<sequence>WHLKHLSERIGRMSRLNRTSPAPAIHEARVRANAEKGRWNHLQVMSFIRASAILPKKVKYVTLPLDHTPLALGQALAWRLLRK</sequence>
<name>A0A382J2Z4_9ZZZZ</name>
<accession>A0A382J2Z4</accession>
<protein>
    <submittedName>
        <fullName evidence="1">Uncharacterized protein</fullName>
    </submittedName>
</protein>
<gene>
    <name evidence="1" type="ORF">METZ01_LOCUS258843</name>
</gene>
<dbReference type="EMBL" id="UINC01071242">
    <property type="protein sequence ID" value="SVC05989.1"/>
    <property type="molecule type" value="Genomic_DNA"/>
</dbReference>
<feature type="non-terminal residue" evidence="1">
    <location>
        <position position="1"/>
    </location>
</feature>
<dbReference type="AlphaFoldDB" id="A0A382J2Z4"/>
<reference evidence="1" key="1">
    <citation type="submission" date="2018-05" db="EMBL/GenBank/DDBJ databases">
        <authorList>
            <person name="Lanie J.A."/>
            <person name="Ng W.-L."/>
            <person name="Kazmierczak K.M."/>
            <person name="Andrzejewski T.M."/>
            <person name="Davidsen T.M."/>
            <person name="Wayne K.J."/>
            <person name="Tettelin H."/>
            <person name="Glass J.I."/>
            <person name="Rusch D."/>
            <person name="Podicherti R."/>
            <person name="Tsui H.-C.T."/>
            <person name="Winkler M.E."/>
        </authorList>
    </citation>
    <scope>NUCLEOTIDE SEQUENCE</scope>
</reference>
<organism evidence="1">
    <name type="scientific">marine metagenome</name>
    <dbReference type="NCBI Taxonomy" id="408172"/>
    <lineage>
        <taxon>unclassified sequences</taxon>
        <taxon>metagenomes</taxon>
        <taxon>ecological metagenomes</taxon>
    </lineage>
</organism>
<proteinExistence type="predicted"/>
<evidence type="ECO:0000313" key="1">
    <source>
        <dbReference type="EMBL" id="SVC05989.1"/>
    </source>
</evidence>